<feature type="compositionally biased region" description="Low complexity" evidence="1">
    <location>
        <begin position="66"/>
        <end position="76"/>
    </location>
</feature>
<dbReference type="EMBL" id="JAIWYP010000012">
    <property type="protein sequence ID" value="KAH3730880.1"/>
    <property type="molecule type" value="Genomic_DNA"/>
</dbReference>
<accession>A0A9D4CVD8</accession>
<reference evidence="2" key="2">
    <citation type="submission" date="2020-11" db="EMBL/GenBank/DDBJ databases">
        <authorList>
            <person name="McCartney M.A."/>
            <person name="Auch B."/>
            <person name="Kono T."/>
            <person name="Mallez S."/>
            <person name="Becker A."/>
            <person name="Gohl D.M."/>
            <person name="Silverstein K.A.T."/>
            <person name="Koren S."/>
            <person name="Bechman K.B."/>
            <person name="Herman A."/>
            <person name="Abrahante J.E."/>
            <person name="Garbe J."/>
        </authorList>
    </citation>
    <scope>NUCLEOTIDE SEQUENCE</scope>
    <source>
        <strain evidence="2">Duluth1</strain>
        <tissue evidence="2">Whole animal</tissue>
    </source>
</reference>
<evidence type="ECO:0000256" key="1">
    <source>
        <dbReference type="SAM" id="MobiDB-lite"/>
    </source>
</evidence>
<name>A0A9D4CVD8_DREPO</name>
<proteinExistence type="predicted"/>
<reference evidence="2" key="1">
    <citation type="journal article" date="2019" name="bioRxiv">
        <title>The Genome of the Zebra Mussel, Dreissena polymorpha: A Resource for Invasive Species Research.</title>
        <authorList>
            <person name="McCartney M.A."/>
            <person name="Auch B."/>
            <person name="Kono T."/>
            <person name="Mallez S."/>
            <person name="Zhang Y."/>
            <person name="Obille A."/>
            <person name="Becker A."/>
            <person name="Abrahante J.E."/>
            <person name="Garbe J."/>
            <person name="Badalamenti J.P."/>
            <person name="Herman A."/>
            <person name="Mangelson H."/>
            <person name="Liachko I."/>
            <person name="Sullivan S."/>
            <person name="Sone E.D."/>
            <person name="Koren S."/>
            <person name="Silverstein K.A.T."/>
            <person name="Beckman K.B."/>
            <person name="Gohl D.M."/>
        </authorList>
    </citation>
    <scope>NUCLEOTIDE SEQUENCE</scope>
    <source>
        <strain evidence="2">Duluth1</strain>
        <tissue evidence="2">Whole animal</tissue>
    </source>
</reference>
<evidence type="ECO:0000313" key="3">
    <source>
        <dbReference type="Proteomes" id="UP000828390"/>
    </source>
</evidence>
<gene>
    <name evidence="2" type="ORF">DPMN_056879</name>
</gene>
<keyword evidence="3" id="KW-1185">Reference proteome</keyword>
<dbReference type="AlphaFoldDB" id="A0A9D4CVD8"/>
<comment type="caution">
    <text evidence="2">The sequence shown here is derived from an EMBL/GenBank/DDBJ whole genome shotgun (WGS) entry which is preliminary data.</text>
</comment>
<organism evidence="2 3">
    <name type="scientific">Dreissena polymorpha</name>
    <name type="common">Zebra mussel</name>
    <name type="synonym">Mytilus polymorpha</name>
    <dbReference type="NCBI Taxonomy" id="45954"/>
    <lineage>
        <taxon>Eukaryota</taxon>
        <taxon>Metazoa</taxon>
        <taxon>Spiralia</taxon>
        <taxon>Lophotrochozoa</taxon>
        <taxon>Mollusca</taxon>
        <taxon>Bivalvia</taxon>
        <taxon>Autobranchia</taxon>
        <taxon>Heteroconchia</taxon>
        <taxon>Euheterodonta</taxon>
        <taxon>Imparidentia</taxon>
        <taxon>Neoheterodontei</taxon>
        <taxon>Myida</taxon>
        <taxon>Dreissenoidea</taxon>
        <taxon>Dreissenidae</taxon>
        <taxon>Dreissena</taxon>
    </lineage>
</organism>
<dbReference type="Proteomes" id="UP000828390">
    <property type="component" value="Unassembled WGS sequence"/>
</dbReference>
<evidence type="ECO:0000313" key="2">
    <source>
        <dbReference type="EMBL" id="KAH3730880.1"/>
    </source>
</evidence>
<protein>
    <submittedName>
        <fullName evidence="2">Uncharacterized protein</fullName>
    </submittedName>
</protein>
<feature type="compositionally biased region" description="Basic residues" evidence="1">
    <location>
        <begin position="77"/>
        <end position="86"/>
    </location>
</feature>
<sequence>MIHVQSPILAQLRVVSGDPTGPVGFSQGSPHSAQYRCSLRSGYGVHVASGRPRFRSTAPVGAFFRSPPYTTSTGSSPKKRNRVRFK</sequence>
<feature type="region of interest" description="Disordered" evidence="1">
    <location>
        <begin position="66"/>
        <end position="86"/>
    </location>
</feature>